<sequence>MLLIILGTMGFMAILGSTYVFIMAARNYVSDDQTPFLNKSQAINRRLRVERNPADRRNGRQVTFPLTVNGILIPNDRRFMSDRRLAAA</sequence>
<gene>
    <name evidence="2" type="ORF">EYC82_00775</name>
</gene>
<accession>A0ABT3T222</accession>
<feature type="transmembrane region" description="Helical" evidence="1">
    <location>
        <begin position="6"/>
        <end position="29"/>
    </location>
</feature>
<dbReference type="RefSeq" id="WP_279247644.1">
    <property type="nucleotide sequence ID" value="NZ_SHNO01000001.1"/>
</dbReference>
<proteinExistence type="predicted"/>
<evidence type="ECO:0000256" key="1">
    <source>
        <dbReference type="SAM" id="Phobius"/>
    </source>
</evidence>
<comment type="caution">
    <text evidence="2">The sequence shown here is derived from an EMBL/GenBank/DDBJ whole genome shotgun (WGS) entry which is preliminary data.</text>
</comment>
<keyword evidence="1" id="KW-0812">Transmembrane</keyword>
<protein>
    <submittedName>
        <fullName evidence="2">Uncharacterized protein</fullName>
    </submittedName>
</protein>
<evidence type="ECO:0000313" key="2">
    <source>
        <dbReference type="EMBL" id="MCX2975886.1"/>
    </source>
</evidence>
<dbReference type="Proteomes" id="UP001143304">
    <property type="component" value="Unassembled WGS sequence"/>
</dbReference>
<organism evidence="2 3">
    <name type="scientific">Candidatus Marimicrobium litorale</name>
    <dbReference type="NCBI Taxonomy" id="2518991"/>
    <lineage>
        <taxon>Bacteria</taxon>
        <taxon>Pseudomonadati</taxon>
        <taxon>Pseudomonadota</taxon>
        <taxon>Gammaproteobacteria</taxon>
        <taxon>Cellvibrionales</taxon>
        <taxon>Halieaceae</taxon>
        <taxon>Marimicrobium</taxon>
    </lineage>
</organism>
<reference evidence="2" key="1">
    <citation type="submission" date="2019-02" db="EMBL/GenBank/DDBJ databases">
        <authorList>
            <person name="Li S.-H."/>
        </authorList>
    </citation>
    <scope>NUCLEOTIDE SEQUENCE</scope>
    <source>
        <strain evidence="2">IMCC11814</strain>
    </source>
</reference>
<dbReference type="EMBL" id="SHNO01000001">
    <property type="protein sequence ID" value="MCX2975886.1"/>
    <property type="molecule type" value="Genomic_DNA"/>
</dbReference>
<name>A0ABT3T222_9GAMM</name>
<keyword evidence="3" id="KW-1185">Reference proteome</keyword>
<evidence type="ECO:0000313" key="3">
    <source>
        <dbReference type="Proteomes" id="UP001143304"/>
    </source>
</evidence>
<keyword evidence="1" id="KW-1133">Transmembrane helix</keyword>
<keyword evidence="1" id="KW-0472">Membrane</keyword>